<keyword evidence="2" id="KW-1185">Reference proteome</keyword>
<accession>A0ACC3BXT5</accession>
<reference evidence="1" key="1">
    <citation type="submission" date="2019-11" db="EMBL/GenBank/DDBJ databases">
        <title>Nori genome reveals adaptations in red seaweeds to the harsh intertidal environment.</title>
        <authorList>
            <person name="Wang D."/>
            <person name="Mao Y."/>
        </authorList>
    </citation>
    <scope>NUCLEOTIDE SEQUENCE</scope>
    <source>
        <tissue evidence="1">Gametophyte</tissue>
    </source>
</reference>
<dbReference type="EMBL" id="CM020618">
    <property type="protein sequence ID" value="KAK1862347.1"/>
    <property type="molecule type" value="Genomic_DNA"/>
</dbReference>
<name>A0ACC3BXT5_PYRYE</name>
<dbReference type="Proteomes" id="UP000798662">
    <property type="component" value="Chromosome 1"/>
</dbReference>
<evidence type="ECO:0000313" key="2">
    <source>
        <dbReference type="Proteomes" id="UP000798662"/>
    </source>
</evidence>
<comment type="caution">
    <text evidence="1">The sequence shown here is derived from an EMBL/GenBank/DDBJ whole genome shotgun (WGS) entry which is preliminary data.</text>
</comment>
<gene>
    <name evidence="1" type="ORF">I4F81_004921</name>
</gene>
<sequence>MFLAEVRAVVRLHGQRARPLFVSLHADAAVLSWSGAAYVYPLRAYFPSVRDESGRLVAIGHIPHIEKAVSKTDKARLAVSDSRNDLLQRCLAVVLRRFARASDTGYPVDIPGMGTVLLVARVGGIVVDYLEERSLFALMGSGSNMICSQCRVRSAVCCTPDAPDADPRNVVETLEAQISAAERRVVDPRISLRRPLAKAHSALAFVPALGAMHGLSTGNMNYFSVISFYLLHVWKIGVLRTIAQRIPGLLRAVCTAGEGAALGPVERTLTVLNLRAYEMGRRCRAKPAAPGCFVPSKEKQSTMTGPSWRHFSVFWPHIVAALIGPADPARLKGGPPTEATDHGAKGTMDDGDDGVGPDIVDEDAHQPVPSGVNTGIGTAYHAVYANMPVEDAVQDMFCRVTKIGGMFCGDNVADTVHTSGTQVTAMVEAAHDVGRRAQVLLGPVHTIKLHRIMRHLRSELEGRGDLWEGDTSANESLHKVCKKMYLRSNKRGPTLALQMMRGEEAQTEILRGLPVDKSDDEEGTDDEEHVEERDAVLFADVDDVLAVPPSVLTMSTRGVRMAVGDLSALLGLHDLPQLLEMDVAECAAVAKTLKFYGRFEWGADTRLQYLRATPSLNGKPWYDYVRYHSDDGEVRWGEARLVLRRVGPSRRGCCVVVRRMRVAAPDP</sequence>
<organism evidence="1 2">
    <name type="scientific">Pyropia yezoensis</name>
    <name type="common">Susabi-nori</name>
    <name type="synonym">Porphyra yezoensis</name>
    <dbReference type="NCBI Taxonomy" id="2788"/>
    <lineage>
        <taxon>Eukaryota</taxon>
        <taxon>Rhodophyta</taxon>
        <taxon>Bangiophyceae</taxon>
        <taxon>Bangiales</taxon>
        <taxon>Bangiaceae</taxon>
        <taxon>Pyropia</taxon>
    </lineage>
</organism>
<protein>
    <submittedName>
        <fullName evidence="1">Uncharacterized protein</fullName>
    </submittedName>
</protein>
<proteinExistence type="predicted"/>
<evidence type="ECO:0000313" key="1">
    <source>
        <dbReference type="EMBL" id="KAK1862347.1"/>
    </source>
</evidence>